<sequence>MAKREMTPTVLHVIDTTGPGGAETVFLALAEGCIKQGYRSIALIRGPGWVEQQLKARSIPYYIRDCKGSLNLKFLSEMFSIIRKEKVTHIQSHLLGSNVYTSIIGLFTRLPVTATFHGHVDISPDERFRNAKLALIKMGARHVVSVTEDLKNTINHTTGSYCRLHPTVIPNGIDLSELEKLPVHGLRQSDKPLVMGCLGNVRPAKNYPLAIEFIRLLKSKRINVRLLIAGDDTKSGAIELKQKVKEWGLEENVEFLGFIDDVPGFFGSIDVFLMTSSSEGHPLALTQALAAAKPILSTRNGVERVVPEHLLFLANEHSAESLFTAVEILLLSAKSAEGSDRLVEGRKFVKDNYSEDVMRQRYSNLYELGAA</sequence>
<gene>
    <name evidence="3" type="ORF">LCGC14_0700340</name>
</gene>
<comment type="caution">
    <text evidence="3">The sequence shown here is derived from an EMBL/GenBank/DDBJ whole genome shotgun (WGS) entry which is preliminary data.</text>
</comment>
<accession>A0A0F9QMM9</accession>
<dbReference type="GO" id="GO:0016757">
    <property type="term" value="F:glycosyltransferase activity"/>
    <property type="evidence" value="ECO:0007669"/>
    <property type="project" value="InterPro"/>
</dbReference>
<dbReference type="SUPFAM" id="SSF53756">
    <property type="entry name" value="UDP-Glycosyltransferase/glycogen phosphorylase"/>
    <property type="match status" value="1"/>
</dbReference>
<dbReference type="Gene3D" id="3.40.50.2000">
    <property type="entry name" value="Glycogen Phosphorylase B"/>
    <property type="match status" value="2"/>
</dbReference>
<proteinExistence type="predicted"/>
<dbReference type="Pfam" id="PF00534">
    <property type="entry name" value="Glycos_transf_1"/>
    <property type="match status" value="1"/>
</dbReference>
<organism evidence="3">
    <name type="scientific">marine sediment metagenome</name>
    <dbReference type="NCBI Taxonomy" id="412755"/>
    <lineage>
        <taxon>unclassified sequences</taxon>
        <taxon>metagenomes</taxon>
        <taxon>ecological metagenomes</taxon>
    </lineage>
</organism>
<evidence type="ECO:0000259" key="2">
    <source>
        <dbReference type="Pfam" id="PF13439"/>
    </source>
</evidence>
<feature type="domain" description="Glycosyltransferase subfamily 4-like N-terminal" evidence="2">
    <location>
        <begin position="19"/>
        <end position="176"/>
    </location>
</feature>
<dbReference type="InterPro" id="IPR001296">
    <property type="entry name" value="Glyco_trans_1"/>
</dbReference>
<dbReference type="Pfam" id="PF13439">
    <property type="entry name" value="Glyco_transf_4"/>
    <property type="match status" value="1"/>
</dbReference>
<feature type="domain" description="Glycosyl transferase family 1" evidence="1">
    <location>
        <begin position="189"/>
        <end position="336"/>
    </location>
</feature>
<dbReference type="PANTHER" id="PTHR12526:SF637">
    <property type="entry name" value="GLYCOSYLTRANSFERASE EPSF-RELATED"/>
    <property type="match status" value="1"/>
</dbReference>
<evidence type="ECO:0000313" key="3">
    <source>
        <dbReference type="EMBL" id="KKN43719.1"/>
    </source>
</evidence>
<dbReference type="PANTHER" id="PTHR12526">
    <property type="entry name" value="GLYCOSYLTRANSFERASE"/>
    <property type="match status" value="1"/>
</dbReference>
<evidence type="ECO:0000259" key="1">
    <source>
        <dbReference type="Pfam" id="PF00534"/>
    </source>
</evidence>
<evidence type="ECO:0008006" key="4">
    <source>
        <dbReference type="Google" id="ProtNLM"/>
    </source>
</evidence>
<dbReference type="AlphaFoldDB" id="A0A0F9QMM9"/>
<dbReference type="EMBL" id="LAZR01001493">
    <property type="protein sequence ID" value="KKN43719.1"/>
    <property type="molecule type" value="Genomic_DNA"/>
</dbReference>
<dbReference type="InterPro" id="IPR028098">
    <property type="entry name" value="Glyco_trans_4-like_N"/>
</dbReference>
<name>A0A0F9QMM9_9ZZZZ</name>
<protein>
    <recommendedName>
        <fullName evidence="4">Glycosyltransferase subfamily 4-like N-terminal domain-containing protein</fullName>
    </recommendedName>
</protein>
<reference evidence="3" key="1">
    <citation type="journal article" date="2015" name="Nature">
        <title>Complex archaea that bridge the gap between prokaryotes and eukaryotes.</title>
        <authorList>
            <person name="Spang A."/>
            <person name="Saw J.H."/>
            <person name="Jorgensen S.L."/>
            <person name="Zaremba-Niedzwiedzka K."/>
            <person name="Martijn J."/>
            <person name="Lind A.E."/>
            <person name="van Eijk R."/>
            <person name="Schleper C."/>
            <person name="Guy L."/>
            <person name="Ettema T.J."/>
        </authorList>
    </citation>
    <scope>NUCLEOTIDE SEQUENCE</scope>
</reference>
<dbReference type="CDD" id="cd03801">
    <property type="entry name" value="GT4_PimA-like"/>
    <property type="match status" value="1"/>
</dbReference>